<dbReference type="EMBL" id="LT630003">
    <property type="protein sequence ID" value="SET65244.1"/>
    <property type="molecule type" value="Genomic_DNA"/>
</dbReference>
<organism evidence="1 2">
    <name type="scientific">Lacrimispora sphenoides JCM 1415</name>
    <dbReference type="NCBI Taxonomy" id="1297793"/>
    <lineage>
        <taxon>Bacteria</taxon>
        <taxon>Bacillati</taxon>
        <taxon>Bacillota</taxon>
        <taxon>Clostridia</taxon>
        <taxon>Lachnospirales</taxon>
        <taxon>Lachnospiraceae</taxon>
        <taxon>Lacrimispora</taxon>
    </lineage>
</organism>
<evidence type="ECO:0000313" key="2">
    <source>
        <dbReference type="Proteomes" id="UP000198970"/>
    </source>
</evidence>
<protein>
    <submittedName>
        <fullName evidence="1">Uncharacterized protein</fullName>
    </submittedName>
</protein>
<evidence type="ECO:0000313" key="1">
    <source>
        <dbReference type="EMBL" id="SET65244.1"/>
    </source>
</evidence>
<keyword evidence="2" id="KW-1185">Reference proteome</keyword>
<sequence length="47" mass="5333">MSSIEVCFILDLIKILTMCLSNLPIAGGRIIPVFHKWQNPCRYKGRG</sequence>
<reference evidence="1 2" key="1">
    <citation type="submission" date="2016-10" db="EMBL/GenBank/DDBJ databases">
        <authorList>
            <person name="Varghese N."/>
            <person name="Submissions S."/>
        </authorList>
    </citation>
    <scope>NUCLEOTIDE SEQUENCE [LARGE SCALE GENOMIC DNA]</scope>
    <source>
        <strain evidence="1 2">ATCC 19403</strain>
    </source>
</reference>
<proteinExistence type="predicted"/>
<dbReference type="Proteomes" id="UP000198970">
    <property type="component" value="Chromosome I"/>
</dbReference>
<name>A0ABY1C4L9_9FIRM</name>
<accession>A0ABY1C4L9</accession>
<gene>
    <name evidence="1" type="ORF">SAMN02745906_0901</name>
</gene>